<dbReference type="Gene3D" id="3.40.50.1820">
    <property type="entry name" value="alpha/beta hydrolase"/>
    <property type="match status" value="1"/>
</dbReference>
<dbReference type="InterPro" id="IPR051321">
    <property type="entry name" value="PHA/PHB_synthase"/>
</dbReference>
<dbReference type="SUPFAM" id="SSF53474">
    <property type="entry name" value="alpha/beta-Hydrolases"/>
    <property type="match status" value="1"/>
</dbReference>
<dbReference type="GO" id="GO:0016746">
    <property type="term" value="F:acyltransferase activity"/>
    <property type="evidence" value="ECO:0007669"/>
    <property type="project" value="UniProtKB-KW"/>
</dbReference>
<keyword evidence="2" id="KW-0012">Acyltransferase</keyword>
<accession>A0A426RU62</accession>
<dbReference type="GO" id="GO:0016787">
    <property type="term" value="F:hydrolase activity"/>
    <property type="evidence" value="ECO:0007669"/>
    <property type="project" value="UniProtKB-KW"/>
</dbReference>
<organism evidence="5 6">
    <name type="scientific">Sphingorhabdus wooponensis</name>
    <dbReference type="NCBI Taxonomy" id="940136"/>
    <lineage>
        <taxon>Bacteria</taxon>
        <taxon>Pseudomonadati</taxon>
        <taxon>Pseudomonadota</taxon>
        <taxon>Alphaproteobacteria</taxon>
        <taxon>Sphingomonadales</taxon>
        <taxon>Sphingomonadaceae</taxon>
        <taxon>Sphingorhabdus</taxon>
    </lineage>
</organism>
<dbReference type="InterPro" id="IPR010941">
    <property type="entry name" value="PhaC_N"/>
</dbReference>
<dbReference type="Pfam" id="PF00561">
    <property type="entry name" value="Abhydrolase_1"/>
    <property type="match status" value="1"/>
</dbReference>
<evidence type="ECO:0000256" key="2">
    <source>
        <dbReference type="ARBA" id="ARBA00023315"/>
    </source>
</evidence>
<protein>
    <submittedName>
        <fullName evidence="5">Alpha/beta fold hydrolase</fullName>
    </submittedName>
</protein>
<comment type="caution">
    <text evidence="5">The sequence shown here is derived from an EMBL/GenBank/DDBJ whole genome shotgun (WGS) entry which is preliminary data.</text>
</comment>
<feature type="domain" description="AB hydrolase-1" evidence="3">
    <location>
        <begin position="283"/>
        <end position="511"/>
    </location>
</feature>
<gene>
    <name evidence="5" type="ORF">D7D48_06635</name>
</gene>
<evidence type="ECO:0000313" key="6">
    <source>
        <dbReference type="Proteomes" id="UP000268553"/>
    </source>
</evidence>
<evidence type="ECO:0000259" key="4">
    <source>
        <dbReference type="Pfam" id="PF07167"/>
    </source>
</evidence>
<dbReference type="RefSeq" id="WP_125230524.1">
    <property type="nucleotide sequence ID" value="NZ_RWJI01000001.1"/>
</dbReference>
<dbReference type="AlphaFoldDB" id="A0A426RU62"/>
<dbReference type="PANTHER" id="PTHR36837">
    <property type="entry name" value="POLY(3-HYDROXYALKANOATE) POLYMERASE SUBUNIT PHAC"/>
    <property type="match status" value="1"/>
</dbReference>
<keyword evidence="6" id="KW-1185">Reference proteome</keyword>
<proteinExistence type="predicted"/>
<dbReference type="InterPro" id="IPR000073">
    <property type="entry name" value="AB_hydrolase_1"/>
</dbReference>
<evidence type="ECO:0000313" key="5">
    <source>
        <dbReference type="EMBL" id="RRQ52508.1"/>
    </source>
</evidence>
<evidence type="ECO:0000259" key="3">
    <source>
        <dbReference type="Pfam" id="PF00561"/>
    </source>
</evidence>
<keyword evidence="1" id="KW-0808">Transferase</keyword>
<keyword evidence="5" id="KW-0378">Hydrolase</keyword>
<evidence type="ECO:0000256" key="1">
    <source>
        <dbReference type="ARBA" id="ARBA00022679"/>
    </source>
</evidence>
<dbReference type="EMBL" id="RWJI01000001">
    <property type="protein sequence ID" value="RRQ52508.1"/>
    <property type="molecule type" value="Genomic_DNA"/>
</dbReference>
<dbReference type="PANTHER" id="PTHR36837:SF5">
    <property type="entry name" value="POLY-3-HYDROXYBUTYRATE SYNTHASE"/>
    <property type="match status" value="1"/>
</dbReference>
<dbReference type="OrthoDB" id="7208816at2"/>
<feature type="domain" description="Poly-beta-hydroxybutyrate polymerase N-terminal" evidence="4">
    <location>
        <begin position="97"/>
        <end position="265"/>
    </location>
</feature>
<dbReference type="Proteomes" id="UP000268553">
    <property type="component" value="Unassembled WGS sequence"/>
</dbReference>
<dbReference type="InterPro" id="IPR029058">
    <property type="entry name" value="AB_hydrolase_fold"/>
</dbReference>
<dbReference type="GO" id="GO:0042619">
    <property type="term" value="P:poly-hydroxybutyrate biosynthetic process"/>
    <property type="evidence" value="ECO:0007669"/>
    <property type="project" value="InterPro"/>
</dbReference>
<reference evidence="5 6" key="1">
    <citation type="submission" date="2018-12" db="EMBL/GenBank/DDBJ databases">
        <authorList>
            <person name="Kim S.-J."/>
            <person name="Jung G.-Y."/>
        </authorList>
    </citation>
    <scope>NUCLEOTIDE SEQUENCE [LARGE SCALE GENOMIC DNA]</scope>
    <source>
        <strain evidence="5 6">03SU3-P</strain>
    </source>
</reference>
<name>A0A426RU62_9SPHN</name>
<sequence>MASKADIGGNAKAGKKKAQKKGAPFSGVAGAFDAANDATMALGPLAGLAREDFIGAIGLMLRQTASNPDKAWKATTSFSEDVVKIITGKSDLKPDPKDKRFMDPAWTFNPFFKAGAQYYLAVQKGVKSYIEDLELDALERDRANFISQIIIDAMSPTNTLIGNPTAQKRLVDSGGLSLVKGLKNAYNDLVHNDMMVSQVNKKPFKLGENVATAKGAVVYRDERFELVQYAPTTDKVYATPQLTIPPQINKMYINDLSPEKSIIKWQTDHGIQPFMISWRNPTEDMGVWGMAEYIESCIKALDVVCEITGSDKVNISGGCSGGQTMSVLLSKLASMGDTRANAVTMMVCVLEPKPGDTEASSLVSHNGIALARQRAAKKGVIEGSSLARGFAWLRPNDLIWNYVINNYLLGDDPPAFDILFWNADATNLSSALMGDFLELFEANAYAAPGTFDIAGHTLDLTKVTGDLFVLGGTTDHITPWRACYRSTQLFGSKNVEFILSQAGHMQAILNPPGNPKAKYWKHSEGKAPADVTEWMKGSEEVAGSWWPHWMDWLHARSGVEVAAPKALGSKAHPAMEAAPGLYVLE</sequence>
<dbReference type="Pfam" id="PF07167">
    <property type="entry name" value="PhaC_N"/>
    <property type="match status" value="1"/>
</dbReference>